<accession>A0A8S9V2U2</accession>
<dbReference type="Proteomes" id="UP000704712">
    <property type="component" value="Unassembled WGS sequence"/>
</dbReference>
<protein>
    <submittedName>
        <fullName evidence="1">Uncharacterized protein</fullName>
    </submittedName>
</protein>
<gene>
    <name evidence="1" type="ORF">GN958_ATG03561</name>
</gene>
<evidence type="ECO:0000313" key="2">
    <source>
        <dbReference type="Proteomes" id="UP000704712"/>
    </source>
</evidence>
<organism evidence="1 2">
    <name type="scientific">Phytophthora infestans</name>
    <name type="common">Potato late blight agent</name>
    <name type="synonym">Botrytis infestans</name>
    <dbReference type="NCBI Taxonomy" id="4787"/>
    <lineage>
        <taxon>Eukaryota</taxon>
        <taxon>Sar</taxon>
        <taxon>Stramenopiles</taxon>
        <taxon>Oomycota</taxon>
        <taxon>Peronosporomycetes</taxon>
        <taxon>Peronosporales</taxon>
        <taxon>Peronosporaceae</taxon>
        <taxon>Phytophthora</taxon>
    </lineage>
</organism>
<name>A0A8S9V2U2_PHYIN</name>
<evidence type="ECO:0000313" key="1">
    <source>
        <dbReference type="EMBL" id="KAF4147151.1"/>
    </source>
</evidence>
<dbReference type="AlphaFoldDB" id="A0A8S9V2U2"/>
<sequence>MYRQTLLRPPRSSWASNSCCSTSLLDREDQQTREVALKLYAQHMYRSPHRVDGDDLRQDFQFKTPVVDALAVWCRPRRGLRWIGQPAATQQLDQLTGPGCAQLLGEQRRPSDRGR</sequence>
<reference evidence="1" key="1">
    <citation type="submission" date="2020-03" db="EMBL/GenBank/DDBJ databases">
        <title>Hybrid Assembly of Korean Phytophthora infestans isolates.</title>
        <authorList>
            <person name="Prokchorchik M."/>
            <person name="Lee Y."/>
            <person name="Seo J."/>
            <person name="Cho J.-H."/>
            <person name="Park Y.-E."/>
            <person name="Jang D.-C."/>
            <person name="Im J.-S."/>
            <person name="Choi J.-G."/>
            <person name="Park H.-J."/>
            <person name="Lee G.-B."/>
            <person name="Lee Y.-G."/>
            <person name="Hong S.-Y."/>
            <person name="Cho K."/>
            <person name="Sohn K.H."/>
        </authorList>
    </citation>
    <scope>NUCLEOTIDE SEQUENCE</scope>
    <source>
        <strain evidence="1">KR_2_A2</strain>
    </source>
</reference>
<comment type="caution">
    <text evidence="1">The sequence shown here is derived from an EMBL/GenBank/DDBJ whole genome shotgun (WGS) entry which is preliminary data.</text>
</comment>
<dbReference type="EMBL" id="JAACNO010000507">
    <property type="protein sequence ID" value="KAF4147151.1"/>
    <property type="molecule type" value="Genomic_DNA"/>
</dbReference>
<proteinExistence type="predicted"/>